<dbReference type="EMBL" id="VIUW01000002">
    <property type="protein sequence ID" value="TWD16054.1"/>
    <property type="molecule type" value="Genomic_DNA"/>
</dbReference>
<accession>A0A560WEW2</accession>
<keyword evidence="1" id="KW-0472">Membrane</keyword>
<dbReference type="AlphaFoldDB" id="A0A560WEW2"/>
<keyword evidence="3" id="KW-1185">Reference proteome</keyword>
<name>A0A560WEW2_9MICO</name>
<evidence type="ECO:0000313" key="2">
    <source>
        <dbReference type="EMBL" id="TWD16054.1"/>
    </source>
</evidence>
<feature type="transmembrane region" description="Helical" evidence="1">
    <location>
        <begin position="6"/>
        <end position="24"/>
    </location>
</feature>
<keyword evidence="1" id="KW-1133">Transmembrane helix</keyword>
<organism evidence="2 3">
    <name type="scientific">Marihabitans asiaticum</name>
    <dbReference type="NCBI Taxonomy" id="415218"/>
    <lineage>
        <taxon>Bacteria</taxon>
        <taxon>Bacillati</taxon>
        <taxon>Actinomycetota</taxon>
        <taxon>Actinomycetes</taxon>
        <taxon>Micrococcales</taxon>
        <taxon>Intrasporangiaceae</taxon>
        <taxon>Marihabitans</taxon>
    </lineage>
</organism>
<protein>
    <submittedName>
        <fullName evidence="2">Uncharacterized protein</fullName>
    </submittedName>
</protein>
<evidence type="ECO:0000313" key="3">
    <source>
        <dbReference type="Proteomes" id="UP000315628"/>
    </source>
</evidence>
<comment type="caution">
    <text evidence="2">The sequence shown here is derived from an EMBL/GenBank/DDBJ whole genome shotgun (WGS) entry which is preliminary data.</text>
</comment>
<gene>
    <name evidence="2" type="ORF">FB557_1597</name>
</gene>
<reference evidence="2 3" key="1">
    <citation type="submission" date="2019-06" db="EMBL/GenBank/DDBJ databases">
        <title>Sequencing the genomes of 1000 actinobacteria strains.</title>
        <authorList>
            <person name="Klenk H.-P."/>
        </authorList>
    </citation>
    <scope>NUCLEOTIDE SEQUENCE [LARGE SCALE GENOMIC DNA]</scope>
    <source>
        <strain evidence="2 3">DSM 18935</strain>
    </source>
</reference>
<evidence type="ECO:0000256" key="1">
    <source>
        <dbReference type="SAM" id="Phobius"/>
    </source>
</evidence>
<dbReference type="Proteomes" id="UP000315628">
    <property type="component" value="Unassembled WGS sequence"/>
</dbReference>
<feature type="transmembrane region" description="Helical" evidence="1">
    <location>
        <begin position="31"/>
        <end position="51"/>
    </location>
</feature>
<sequence length="58" mass="5964">MNRHTLAYIALVITILYGAGFALVGDGSRNVYAALGAAIVAIGWISVGMLGKDAPKDS</sequence>
<proteinExistence type="predicted"/>
<keyword evidence="1" id="KW-0812">Transmembrane</keyword>
<dbReference type="RefSeq" id="WP_170236233.1">
    <property type="nucleotide sequence ID" value="NZ_BAAAYT010000001.1"/>
</dbReference>